<feature type="repeat" description="WD" evidence="3">
    <location>
        <begin position="293"/>
        <end position="334"/>
    </location>
</feature>
<keyword evidence="5" id="KW-1185">Reference proteome</keyword>
<keyword evidence="2" id="KW-0677">Repeat</keyword>
<dbReference type="InterPro" id="IPR020472">
    <property type="entry name" value="WD40_PAC1"/>
</dbReference>
<dbReference type="PROSITE" id="PS50294">
    <property type="entry name" value="WD_REPEATS_REGION"/>
    <property type="match status" value="3"/>
</dbReference>
<dbReference type="Gene3D" id="2.130.10.10">
    <property type="entry name" value="YVTN repeat-like/Quinoprotein amine dehydrogenase"/>
    <property type="match status" value="3"/>
</dbReference>
<protein>
    <submittedName>
        <fullName evidence="4">Dynein assembly factor with WDR repeat domains 1</fullName>
    </submittedName>
</protein>
<feature type="repeat" description="WD" evidence="3">
    <location>
        <begin position="410"/>
        <end position="442"/>
    </location>
</feature>
<dbReference type="STRING" id="158441.A0A226CV69"/>
<reference evidence="4 5" key="1">
    <citation type="submission" date="2015-12" db="EMBL/GenBank/DDBJ databases">
        <title>The genome of Folsomia candida.</title>
        <authorList>
            <person name="Faddeeva A."/>
            <person name="Derks M.F."/>
            <person name="Anvar Y."/>
            <person name="Smit S."/>
            <person name="Van Straalen N."/>
            <person name="Roelofs D."/>
        </authorList>
    </citation>
    <scope>NUCLEOTIDE SEQUENCE [LARGE SCALE GENOMIC DNA]</scope>
    <source>
        <strain evidence="4 5">VU population</strain>
        <tissue evidence="4">Whole body</tissue>
    </source>
</reference>
<gene>
    <name evidence="4" type="ORF">Fcan01_27945</name>
</gene>
<evidence type="ECO:0000313" key="5">
    <source>
        <dbReference type="Proteomes" id="UP000198287"/>
    </source>
</evidence>
<dbReference type="Proteomes" id="UP000198287">
    <property type="component" value="Unassembled WGS sequence"/>
</dbReference>
<dbReference type="PANTHER" id="PTHR19848">
    <property type="entry name" value="WD40 REPEAT PROTEIN"/>
    <property type="match status" value="1"/>
</dbReference>
<feature type="repeat" description="WD" evidence="3">
    <location>
        <begin position="145"/>
        <end position="186"/>
    </location>
</feature>
<evidence type="ECO:0000256" key="3">
    <source>
        <dbReference type="PROSITE-ProRule" id="PRU00221"/>
    </source>
</evidence>
<organism evidence="4 5">
    <name type="scientific">Folsomia candida</name>
    <name type="common">Springtail</name>
    <dbReference type="NCBI Taxonomy" id="158441"/>
    <lineage>
        <taxon>Eukaryota</taxon>
        <taxon>Metazoa</taxon>
        <taxon>Ecdysozoa</taxon>
        <taxon>Arthropoda</taxon>
        <taxon>Hexapoda</taxon>
        <taxon>Collembola</taxon>
        <taxon>Entomobryomorpha</taxon>
        <taxon>Isotomoidea</taxon>
        <taxon>Isotomidae</taxon>
        <taxon>Proisotominae</taxon>
        <taxon>Folsomia</taxon>
    </lineage>
</organism>
<evidence type="ECO:0000313" key="4">
    <source>
        <dbReference type="EMBL" id="OXA37295.1"/>
    </source>
</evidence>
<feature type="repeat" description="WD" evidence="3">
    <location>
        <begin position="333"/>
        <end position="367"/>
    </location>
</feature>
<dbReference type="PANTHER" id="PTHR19848:SF8">
    <property type="entry name" value="F-BOX AND WD REPEAT DOMAIN CONTAINING 7"/>
    <property type="match status" value="1"/>
</dbReference>
<dbReference type="PRINTS" id="PR00320">
    <property type="entry name" value="GPROTEINBRPT"/>
</dbReference>
<dbReference type="InterPro" id="IPR036322">
    <property type="entry name" value="WD40_repeat_dom_sf"/>
</dbReference>
<accession>A0A226CV69</accession>
<dbReference type="SUPFAM" id="SSF50978">
    <property type="entry name" value="WD40 repeat-like"/>
    <property type="match status" value="1"/>
</dbReference>
<proteinExistence type="predicted"/>
<name>A0A226CV69_FOLCA</name>
<dbReference type="AlphaFoldDB" id="A0A226CV69"/>
<evidence type="ECO:0000256" key="2">
    <source>
        <dbReference type="ARBA" id="ARBA00022737"/>
    </source>
</evidence>
<sequence>MESTQPHTIEPRNPKLLKIHLRYHPPGIILDYFDAYRVRKEKTIDLLDLNCGTNIPSLATELLNSDPLFYTHNHRMKCLDALERLKETQFHNFSKRYVQVQIIKPHSLPLTGAAFSKDGLRVATSCLANGSKVWNAQSGREIATLVGHEDAVTSINFNSLGDQILTSSSDGTLRHWRLDQDMLISCKNVLTTKTSISGDRKTTYTDDSGGRVLFCKYSPDNQMALSASDDKKACIHDLVQGVLRYKFCPELKSDQELNSVNMDKTGTLLLLSPHATCTAALFDLRTGEMTDTLEGHDMEVTKSIFDFGGQNIATSSWDCTVKLWDIRNLEEPIMDIEFHPCGKSVVAGSAEGNIFVWDATKGKLLFEKEVQNSPLSKVVFSPNGAIVLGCNDFGTICMYHAELGSCLQTLPDHTREIVGTAFSYDSGHLMTASKDKSVRIYKHALIR</sequence>
<keyword evidence="1 3" id="KW-0853">WD repeat</keyword>
<dbReference type="InterPro" id="IPR019775">
    <property type="entry name" value="WD40_repeat_CS"/>
</dbReference>
<dbReference type="Pfam" id="PF00400">
    <property type="entry name" value="WD40"/>
    <property type="match status" value="5"/>
</dbReference>
<dbReference type="InterPro" id="IPR001680">
    <property type="entry name" value="WD40_rpt"/>
</dbReference>
<dbReference type="PROSITE" id="PS00678">
    <property type="entry name" value="WD_REPEATS_1"/>
    <property type="match status" value="1"/>
</dbReference>
<feature type="repeat" description="WD" evidence="3">
    <location>
        <begin position="103"/>
        <end position="144"/>
    </location>
</feature>
<comment type="caution">
    <text evidence="4">The sequence shown here is derived from an EMBL/GenBank/DDBJ whole genome shotgun (WGS) entry which is preliminary data.</text>
</comment>
<dbReference type="EMBL" id="LNIX01000060">
    <property type="protein sequence ID" value="OXA37295.1"/>
    <property type="molecule type" value="Genomic_DNA"/>
</dbReference>
<dbReference type="PROSITE" id="PS50082">
    <property type="entry name" value="WD_REPEATS_2"/>
    <property type="match status" value="5"/>
</dbReference>
<evidence type="ECO:0000256" key="1">
    <source>
        <dbReference type="ARBA" id="ARBA00022574"/>
    </source>
</evidence>
<dbReference type="OMA" id="RICRIIN"/>
<dbReference type="SMART" id="SM00320">
    <property type="entry name" value="WD40"/>
    <property type="match status" value="7"/>
</dbReference>
<dbReference type="InterPro" id="IPR015943">
    <property type="entry name" value="WD40/YVTN_repeat-like_dom_sf"/>
</dbReference>
<dbReference type="OrthoDB" id="674604at2759"/>
<dbReference type="CDD" id="cd00200">
    <property type="entry name" value="WD40"/>
    <property type="match status" value="1"/>
</dbReference>